<dbReference type="Proteomes" id="UP000773469">
    <property type="component" value="Unassembled WGS sequence"/>
</dbReference>
<evidence type="ECO:0000313" key="5">
    <source>
        <dbReference type="Proteomes" id="UP000773469"/>
    </source>
</evidence>
<dbReference type="InterPro" id="IPR052746">
    <property type="entry name" value="MlaB_ABC_Transporter"/>
</dbReference>
<sequence length="97" mass="10562">MLEFVTQGDRCKLVGELSQQAVVQHWPKVDGLIGNQVNNLDLSGLIYSDTAGIALLIHLCGLATQAGRTLTLHSAPAQLQKLIGLYDLQDFFVEEAQ</sequence>
<dbReference type="Proteomes" id="UP000095230">
    <property type="component" value="Unassembled WGS sequence"/>
</dbReference>
<dbReference type="SUPFAM" id="SSF52091">
    <property type="entry name" value="SpoIIaa-like"/>
    <property type="match status" value="1"/>
</dbReference>
<dbReference type="InterPro" id="IPR058548">
    <property type="entry name" value="MlaB-like_STAS"/>
</dbReference>
<dbReference type="AlphaFoldDB" id="A0A1E5IRT5"/>
<dbReference type="InterPro" id="IPR036513">
    <property type="entry name" value="STAS_dom_sf"/>
</dbReference>
<reference evidence="3 4" key="1">
    <citation type="submission" date="2016-07" db="EMBL/GenBank/DDBJ databases">
        <title>Whole-genome of two Shewanella species isolated from a digestive organ of sea cucumber Apostichopus japonicus Selenka 1867.</title>
        <authorList>
            <person name="Hong H.-H."/>
            <person name="Choi H."/>
            <person name="Cheon S."/>
            <person name="Oh J.-S."/>
            <person name="Lee H.-G."/>
            <person name="Park C."/>
        </authorList>
    </citation>
    <scope>NUCLEOTIDE SEQUENCE [LARGE SCALE GENOMIC DNA]</scope>
    <source>
        <strain evidence="3 4">CSB03KR</strain>
    </source>
</reference>
<comment type="caution">
    <text evidence="3">The sequence shown here is derived from an EMBL/GenBank/DDBJ whole genome shotgun (WGS) entry which is preliminary data.</text>
</comment>
<evidence type="ECO:0000313" key="2">
    <source>
        <dbReference type="EMBL" id="GIU38829.1"/>
    </source>
</evidence>
<evidence type="ECO:0000259" key="1">
    <source>
        <dbReference type="PROSITE" id="PS50801"/>
    </source>
</evidence>
<gene>
    <name evidence="3" type="ORF">BEL05_13475</name>
    <name evidence="2" type="ORF">TUM3794_12050</name>
</gene>
<dbReference type="RefSeq" id="WP_028762627.1">
    <property type="nucleotide sequence ID" value="NZ_JAWWDQ010000002.1"/>
</dbReference>
<evidence type="ECO:0000313" key="3">
    <source>
        <dbReference type="EMBL" id="OEG73275.1"/>
    </source>
</evidence>
<dbReference type="Gene3D" id="3.30.750.24">
    <property type="entry name" value="STAS domain"/>
    <property type="match status" value="1"/>
</dbReference>
<dbReference type="EMBL" id="MCBT01000043">
    <property type="protein sequence ID" value="OEG73275.1"/>
    <property type="molecule type" value="Genomic_DNA"/>
</dbReference>
<dbReference type="OrthoDB" id="6400701at2"/>
<dbReference type="STRING" id="23.BEL05_13475"/>
<dbReference type="PROSITE" id="PS50801">
    <property type="entry name" value="STAS"/>
    <property type="match status" value="1"/>
</dbReference>
<dbReference type="InterPro" id="IPR002645">
    <property type="entry name" value="STAS_dom"/>
</dbReference>
<organism evidence="3 4">
    <name type="scientific">Shewanella colwelliana</name>
    <name type="common">Alteromonas colwelliana</name>
    <dbReference type="NCBI Taxonomy" id="23"/>
    <lineage>
        <taxon>Bacteria</taxon>
        <taxon>Pseudomonadati</taxon>
        <taxon>Pseudomonadota</taxon>
        <taxon>Gammaproteobacteria</taxon>
        <taxon>Alteromonadales</taxon>
        <taxon>Shewanellaceae</taxon>
        <taxon>Shewanella</taxon>
    </lineage>
</organism>
<dbReference type="Pfam" id="PF13466">
    <property type="entry name" value="STAS_2"/>
    <property type="match status" value="1"/>
</dbReference>
<keyword evidence="5" id="KW-1185">Reference proteome</keyword>
<name>A0A1E5IRT5_SHECO</name>
<reference evidence="2 5" key="2">
    <citation type="submission" date="2021-05" db="EMBL/GenBank/DDBJ databases">
        <title>Molecular characterization for Shewanella algae harboring chromosomal blaOXA-55-like strains isolated from clinical and environment sample.</title>
        <authorList>
            <person name="Ohama Y."/>
            <person name="Aoki K."/>
            <person name="Harada S."/>
            <person name="Moriya K."/>
            <person name="Ishii Y."/>
            <person name="Tateda K."/>
        </authorList>
    </citation>
    <scope>NUCLEOTIDE SEQUENCE [LARGE SCALE GENOMIC DNA]</scope>
    <source>
        <strain evidence="2 5">MBTL60-118</strain>
    </source>
</reference>
<accession>A0A1E5IRT5</accession>
<feature type="domain" description="STAS" evidence="1">
    <location>
        <begin position="40"/>
        <end position="97"/>
    </location>
</feature>
<protein>
    <submittedName>
        <fullName evidence="2">Sulfate transporter</fullName>
    </submittedName>
</protein>
<dbReference type="CDD" id="cd07043">
    <property type="entry name" value="STAS_anti-anti-sigma_factors"/>
    <property type="match status" value="1"/>
</dbReference>
<dbReference type="PANTHER" id="PTHR35849">
    <property type="entry name" value="BLR2341 PROTEIN"/>
    <property type="match status" value="1"/>
</dbReference>
<evidence type="ECO:0000313" key="4">
    <source>
        <dbReference type="Proteomes" id="UP000095230"/>
    </source>
</evidence>
<dbReference type="EMBL" id="BPEU01000007">
    <property type="protein sequence ID" value="GIU38829.1"/>
    <property type="molecule type" value="Genomic_DNA"/>
</dbReference>
<dbReference type="PANTHER" id="PTHR35849:SF1">
    <property type="entry name" value="INTERMEMBRANE PHOSPHOLIPID TRANSPORT SYSTEM BINDING PROTEIN MLAB"/>
    <property type="match status" value="1"/>
</dbReference>
<proteinExistence type="predicted"/>